<proteinExistence type="predicted"/>
<feature type="region of interest" description="Disordered" evidence="1">
    <location>
        <begin position="1"/>
        <end position="95"/>
    </location>
</feature>
<feature type="transmembrane region" description="Helical" evidence="2">
    <location>
        <begin position="137"/>
        <end position="156"/>
    </location>
</feature>
<accession>A0A7E5A0H9</accession>
<reference evidence="3" key="1">
    <citation type="journal article" date="2013" name="Genetics">
        <title>The draft genome and transcriptome of Panagrellus redivivus are shaped by the harsh demands of a free-living lifestyle.</title>
        <authorList>
            <person name="Srinivasan J."/>
            <person name="Dillman A.R."/>
            <person name="Macchietto M.G."/>
            <person name="Heikkinen L."/>
            <person name="Lakso M."/>
            <person name="Fracchia K.M."/>
            <person name="Antoshechkin I."/>
            <person name="Mortazavi A."/>
            <person name="Wong G."/>
            <person name="Sternberg P.W."/>
        </authorList>
    </citation>
    <scope>NUCLEOTIDE SEQUENCE [LARGE SCALE GENOMIC DNA]</scope>
    <source>
        <strain evidence="3">MT8872</strain>
    </source>
</reference>
<dbReference type="AlphaFoldDB" id="A0A7E5A0H9"/>
<protein>
    <submittedName>
        <fullName evidence="4">Brr6_like_C_C domain-containing protein</fullName>
    </submittedName>
</protein>
<dbReference type="WBParaSite" id="Pan_g7333.t1">
    <property type="protein sequence ID" value="Pan_g7333.t1"/>
    <property type="gene ID" value="Pan_g7333"/>
</dbReference>
<feature type="compositionally biased region" description="Polar residues" evidence="1">
    <location>
        <begin position="18"/>
        <end position="35"/>
    </location>
</feature>
<evidence type="ECO:0000256" key="2">
    <source>
        <dbReference type="SAM" id="Phobius"/>
    </source>
</evidence>
<keyword evidence="2" id="KW-0812">Transmembrane</keyword>
<keyword evidence="3" id="KW-1185">Reference proteome</keyword>
<evidence type="ECO:0000313" key="3">
    <source>
        <dbReference type="Proteomes" id="UP000492821"/>
    </source>
</evidence>
<dbReference type="Proteomes" id="UP000492821">
    <property type="component" value="Unassembled WGS sequence"/>
</dbReference>
<keyword evidence="2" id="KW-0472">Membrane</keyword>
<feature type="compositionally biased region" description="Low complexity" evidence="1">
    <location>
        <begin position="1"/>
        <end position="17"/>
    </location>
</feature>
<evidence type="ECO:0000313" key="4">
    <source>
        <dbReference type="WBParaSite" id="Pan_g7333.t1"/>
    </source>
</evidence>
<sequence length="394" mass="44226">MKTPLSRISSRPRLSSSTNLQSSELPDTAPPSSGTPVPESTPKADLQSQHTALPATEIRQRSERHRKYYNDDDAAPSKAPISDVMPVRPNKKKNKPTGALSIFGASITTGARTQANYRRRLNPSLVRRIRTFQIMHYVSHIIAFITILFFTFGWLLHYHVVPGIEARLTPEARILVNDLLNRHAFEECNFTGWLDTPVANLTYDTERCSKHLGLSPAIVIHYEAEDTVKCFPRIEIHPCASPDVYGNESIAWDVVHSDYTKQICPGTHDHHFAYIGKRKTTSFLKQDDLAEANGTIIPGVAFYFSCPHCVISTGIIKMWKNRCYHGVTQLSPSVPLTAFLCNEVVKVPCSIQESSLMDRVHEYSISADVFPTYILPDVNPVTKKKNINVKTLVE</sequence>
<keyword evidence="2" id="KW-1133">Transmembrane helix</keyword>
<name>A0A7E5A0H9_PANRE</name>
<evidence type="ECO:0000256" key="1">
    <source>
        <dbReference type="SAM" id="MobiDB-lite"/>
    </source>
</evidence>
<organism evidence="3 4">
    <name type="scientific">Panagrellus redivivus</name>
    <name type="common">Microworm</name>
    <dbReference type="NCBI Taxonomy" id="6233"/>
    <lineage>
        <taxon>Eukaryota</taxon>
        <taxon>Metazoa</taxon>
        <taxon>Ecdysozoa</taxon>
        <taxon>Nematoda</taxon>
        <taxon>Chromadorea</taxon>
        <taxon>Rhabditida</taxon>
        <taxon>Tylenchina</taxon>
        <taxon>Panagrolaimomorpha</taxon>
        <taxon>Panagrolaimoidea</taxon>
        <taxon>Panagrolaimidae</taxon>
        <taxon>Panagrellus</taxon>
    </lineage>
</organism>
<reference evidence="4" key="2">
    <citation type="submission" date="2020-10" db="UniProtKB">
        <authorList>
            <consortium name="WormBaseParasite"/>
        </authorList>
    </citation>
    <scope>IDENTIFICATION</scope>
</reference>